<sequence length="173" mass="19139">MVLLLPSPFLPSSQASFAISRKGYSPTSKRPTSFLNASRSTFSQTNTIRRVMKMTTSDFIVAADCHPPFVRSTCISASSPVSMILDYFPHNQAPPSSSSPCLPLTSDTSRLRLFYIGGTLSSMVAQTSNRRDRAIKDRERGIYIHYHPSLTVPNGLLSSVEFDNPSVRTEIDF</sequence>
<dbReference type="GeneID" id="85367348"/>
<accession>A0AA39TTX5</accession>
<keyword evidence="2" id="KW-1185">Reference proteome</keyword>
<evidence type="ECO:0000313" key="1">
    <source>
        <dbReference type="EMBL" id="KAK0470052.1"/>
    </source>
</evidence>
<organism evidence="1 2">
    <name type="scientific">Armillaria tabescens</name>
    <name type="common">Ringless honey mushroom</name>
    <name type="synonym">Agaricus tabescens</name>
    <dbReference type="NCBI Taxonomy" id="1929756"/>
    <lineage>
        <taxon>Eukaryota</taxon>
        <taxon>Fungi</taxon>
        <taxon>Dikarya</taxon>
        <taxon>Basidiomycota</taxon>
        <taxon>Agaricomycotina</taxon>
        <taxon>Agaricomycetes</taxon>
        <taxon>Agaricomycetidae</taxon>
        <taxon>Agaricales</taxon>
        <taxon>Marasmiineae</taxon>
        <taxon>Physalacriaceae</taxon>
        <taxon>Desarmillaria</taxon>
    </lineage>
</organism>
<dbReference type="EMBL" id="JAUEPS010000001">
    <property type="protein sequence ID" value="KAK0470052.1"/>
    <property type="molecule type" value="Genomic_DNA"/>
</dbReference>
<name>A0AA39TTX5_ARMTA</name>
<evidence type="ECO:0000313" key="2">
    <source>
        <dbReference type="Proteomes" id="UP001175211"/>
    </source>
</evidence>
<proteinExistence type="predicted"/>
<dbReference type="Proteomes" id="UP001175211">
    <property type="component" value="Unassembled WGS sequence"/>
</dbReference>
<dbReference type="AlphaFoldDB" id="A0AA39TTX5"/>
<gene>
    <name evidence="1" type="ORF">EV420DRAFT_86848</name>
</gene>
<protein>
    <submittedName>
        <fullName evidence="1">Uncharacterized protein</fullName>
    </submittedName>
</protein>
<dbReference type="RefSeq" id="XP_060339845.1">
    <property type="nucleotide sequence ID" value="XM_060483800.1"/>
</dbReference>
<comment type="caution">
    <text evidence="1">The sequence shown here is derived from an EMBL/GenBank/DDBJ whole genome shotgun (WGS) entry which is preliminary data.</text>
</comment>
<reference evidence="1" key="1">
    <citation type="submission" date="2023-06" db="EMBL/GenBank/DDBJ databases">
        <authorList>
            <consortium name="Lawrence Berkeley National Laboratory"/>
            <person name="Ahrendt S."/>
            <person name="Sahu N."/>
            <person name="Indic B."/>
            <person name="Wong-Bajracharya J."/>
            <person name="Merenyi Z."/>
            <person name="Ke H.-M."/>
            <person name="Monk M."/>
            <person name="Kocsube S."/>
            <person name="Drula E."/>
            <person name="Lipzen A."/>
            <person name="Balint B."/>
            <person name="Henrissat B."/>
            <person name="Andreopoulos B."/>
            <person name="Martin F.M."/>
            <person name="Harder C.B."/>
            <person name="Rigling D."/>
            <person name="Ford K.L."/>
            <person name="Foster G.D."/>
            <person name="Pangilinan J."/>
            <person name="Papanicolaou A."/>
            <person name="Barry K."/>
            <person name="LaButti K."/>
            <person name="Viragh M."/>
            <person name="Koriabine M."/>
            <person name="Yan M."/>
            <person name="Riley R."/>
            <person name="Champramary S."/>
            <person name="Plett K.L."/>
            <person name="Tsai I.J."/>
            <person name="Slot J."/>
            <person name="Sipos G."/>
            <person name="Plett J."/>
            <person name="Nagy L.G."/>
            <person name="Grigoriev I.V."/>
        </authorList>
    </citation>
    <scope>NUCLEOTIDE SEQUENCE</scope>
    <source>
        <strain evidence="1">CCBAS 213</strain>
    </source>
</reference>